<evidence type="ECO:0000313" key="2">
    <source>
        <dbReference type="EMBL" id="CAF4251651.1"/>
    </source>
</evidence>
<reference evidence="2" key="1">
    <citation type="submission" date="2021-02" db="EMBL/GenBank/DDBJ databases">
        <authorList>
            <person name="Nowell W R."/>
        </authorList>
    </citation>
    <scope>NUCLEOTIDE SEQUENCE</scope>
</reference>
<evidence type="ECO:0000313" key="3">
    <source>
        <dbReference type="Proteomes" id="UP000663874"/>
    </source>
</evidence>
<evidence type="ECO:0000313" key="1">
    <source>
        <dbReference type="EMBL" id="CAF4228863.1"/>
    </source>
</evidence>
<dbReference type="Proteomes" id="UP000663874">
    <property type="component" value="Unassembled WGS sequence"/>
</dbReference>
<sequence>MKHDHTSKTKLVEFCQTKYADNIFQLSLIEEFEQEYKNTLAIQCYTKESYLYSMLNRPLREQNVETIMKMGFFLHDLHKQIVNMHNEQSKTRDHNKFIVYRG</sequence>
<accession>A0A820EUS3</accession>
<organism evidence="2 3">
    <name type="scientific">Rotaria sordida</name>
    <dbReference type="NCBI Taxonomy" id="392033"/>
    <lineage>
        <taxon>Eukaryota</taxon>
        <taxon>Metazoa</taxon>
        <taxon>Spiralia</taxon>
        <taxon>Gnathifera</taxon>
        <taxon>Rotifera</taxon>
        <taxon>Eurotatoria</taxon>
        <taxon>Bdelloidea</taxon>
        <taxon>Philodinida</taxon>
        <taxon>Philodinidae</taxon>
        <taxon>Rotaria</taxon>
    </lineage>
</organism>
<dbReference type="EMBL" id="CAJOBE010022627">
    <property type="protein sequence ID" value="CAF4251651.1"/>
    <property type="molecule type" value="Genomic_DNA"/>
</dbReference>
<dbReference type="SUPFAM" id="SSF56399">
    <property type="entry name" value="ADP-ribosylation"/>
    <property type="match status" value="1"/>
</dbReference>
<dbReference type="EMBL" id="CAJOAX010026927">
    <property type="protein sequence ID" value="CAF4228863.1"/>
    <property type="molecule type" value="Genomic_DNA"/>
</dbReference>
<dbReference type="AlphaFoldDB" id="A0A820EUS3"/>
<gene>
    <name evidence="2" type="ORF">FNK824_LOCUS38652</name>
    <name evidence="1" type="ORF">OTI717_LOCUS39661</name>
</gene>
<proteinExistence type="predicted"/>
<dbReference type="Proteomes" id="UP000663823">
    <property type="component" value="Unassembled WGS sequence"/>
</dbReference>
<protein>
    <submittedName>
        <fullName evidence="2">Uncharacterized protein</fullName>
    </submittedName>
</protein>
<name>A0A820EUS3_9BILA</name>
<comment type="caution">
    <text evidence="2">The sequence shown here is derived from an EMBL/GenBank/DDBJ whole genome shotgun (WGS) entry which is preliminary data.</text>
</comment>